<reference evidence="1" key="1">
    <citation type="journal article" date="2014" name="Front. Microbiol.">
        <title>High frequency of phylogenetically diverse reductive dehalogenase-homologous genes in deep subseafloor sedimentary metagenomes.</title>
        <authorList>
            <person name="Kawai M."/>
            <person name="Futagami T."/>
            <person name="Toyoda A."/>
            <person name="Takaki Y."/>
            <person name="Nishi S."/>
            <person name="Hori S."/>
            <person name="Arai W."/>
            <person name="Tsubouchi T."/>
            <person name="Morono Y."/>
            <person name="Uchiyama I."/>
            <person name="Ito T."/>
            <person name="Fujiyama A."/>
            <person name="Inagaki F."/>
            <person name="Takami H."/>
        </authorList>
    </citation>
    <scope>NUCLEOTIDE SEQUENCE</scope>
    <source>
        <strain evidence="1">Expedition CK06-06</strain>
    </source>
</reference>
<evidence type="ECO:0000313" key="1">
    <source>
        <dbReference type="EMBL" id="GAF87207.1"/>
    </source>
</evidence>
<organism evidence="1">
    <name type="scientific">marine sediment metagenome</name>
    <dbReference type="NCBI Taxonomy" id="412755"/>
    <lineage>
        <taxon>unclassified sequences</taxon>
        <taxon>metagenomes</taxon>
        <taxon>ecological metagenomes</taxon>
    </lineage>
</organism>
<protein>
    <submittedName>
        <fullName evidence="1">Uncharacterized protein</fullName>
    </submittedName>
</protein>
<accession>X0TGE6</accession>
<proteinExistence type="predicted"/>
<gene>
    <name evidence="1" type="ORF">S01H1_28992</name>
</gene>
<dbReference type="EMBL" id="BARS01017754">
    <property type="protein sequence ID" value="GAF87207.1"/>
    <property type="molecule type" value="Genomic_DNA"/>
</dbReference>
<dbReference type="AlphaFoldDB" id="X0TGE6"/>
<comment type="caution">
    <text evidence="1">The sequence shown here is derived from an EMBL/GenBank/DDBJ whole genome shotgun (WGS) entry which is preliminary data.</text>
</comment>
<sequence>MNRITNYYSRLYESARKSKEPEKFWNTFRNDIRENNVSPRD</sequence>
<feature type="non-terminal residue" evidence="1">
    <location>
        <position position="41"/>
    </location>
</feature>
<name>X0TGE6_9ZZZZ</name>